<comment type="caution">
    <text evidence="1">The sequence shown here is derived from an EMBL/GenBank/DDBJ whole genome shotgun (WGS) entry which is preliminary data.</text>
</comment>
<dbReference type="InParanoid" id="A0A5N4B2G8"/>
<gene>
    <name evidence="1" type="ORF">PPYR_00755</name>
</gene>
<name>A0A5N4B2G8_PHOPY</name>
<protein>
    <submittedName>
        <fullName evidence="1">Uncharacterized protein</fullName>
    </submittedName>
</protein>
<reference evidence="1 2" key="1">
    <citation type="journal article" date="2018" name="Elife">
        <title>Firefly genomes illuminate parallel origins of bioluminescence in beetles.</title>
        <authorList>
            <person name="Fallon T.R."/>
            <person name="Lower S.E."/>
            <person name="Chang C.H."/>
            <person name="Bessho-Uehara M."/>
            <person name="Martin G.J."/>
            <person name="Bewick A.J."/>
            <person name="Behringer M."/>
            <person name="Debat H.J."/>
            <person name="Wong I."/>
            <person name="Day J.C."/>
            <person name="Suvorov A."/>
            <person name="Silva C.J."/>
            <person name="Stanger-Hall K.F."/>
            <person name="Hall D.W."/>
            <person name="Schmitz R.J."/>
            <person name="Nelson D.R."/>
            <person name="Lewis S.M."/>
            <person name="Shigenobu S."/>
            <person name="Bybee S.M."/>
            <person name="Larracuente A.M."/>
            <person name="Oba Y."/>
            <person name="Weng J.K."/>
        </authorList>
    </citation>
    <scope>NUCLEOTIDE SEQUENCE [LARGE SCALE GENOMIC DNA]</scope>
    <source>
        <strain evidence="1">1611_PpyrPB1</strain>
        <tissue evidence="1">Whole body</tissue>
    </source>
</reference>
<sequence length="67" mass="7859">MEQELELEKYAKRCSDINYGLTYRALQKLAYENAVALPNCQIPTEWHANKESKEEWRQGVYGKTSYA</sequence>
<dbReference type="AlphaFoldDB" id="A0A5N4B2G8"/>
<dbReference type="Proteomes" id="UP000327044">
    <property type="component" value="Unassembled WGS sequence"/>
</dbReference>
<organism evidence="1 2">
    <name type="scientific">Photinus pyralis</name>
    <name type="common">Common eastern firefly</name>
    <name type="synonym">Lampyris pyralis</name>
    <dbReference type="NCBI Taxonomy" id="7054"/>
    <lineage>
        <taxon>Eukaryota</taxon>
        <taxon>Metazoa</taxon>
        <taxon>Ecdysozoa</taxon>
        <taxon>Arthropoda</taxon>
        <taxon>Hexapoda</taxon>
        <taxon>Insecta</taxon>
        <taxon>Pterygota</taxon>
        <taxon>Neoptera</taxon>
        <taxon>Endopterygota</taxon>
        <taxon>Coleoptera</taxon>
        <taxon>Polyphaga</taxon>
        <taxon>Elateriformia</taxon>
        <taxon>Elateroidea</taxon>
        <taxon>Lampyridae</taxon>
        <taxon>Lampyrinae</taxon>
        <taxon>Photinus</taxon>
    </lineage>
</organism>
<evidence type="ECO:0000313" key="1">
    <source>
        <dbReference type="EMBL" id="KAB0803785.1"/>
    </source>
</evidence>
<proteinExistence type="predicted"/>
<evidence type="ECO:0000313" key="2">
    <source>
        <dbReference type="Proteomes" id="UP000327044"/>
    </source>
</evidence>
<dbReference type="EMBL" id="VVIM01000001">
    <property type="protein sequence ID" value="KAB0803785.1"/>
    <property type="molecule type" value="Genomic_DNA"/>
</dbReference>
<accession>A0A5N4B2G8</accession>
<keyword evidence="2" id="KW-1185">Reference proteome</keyword>